<dbReference type="InterPro" id="IPR036097">
    <property type="entry name" value="HisK_dim/P_sf"/>
</dbReference>
<feature type="domain" description="PAS" evidence="9">
    <location>
        <begin position="222"/>
        <end position="271"/>
    </location>
</feature>
<feature type="domain" description="PAC" evidence="10">
    <location>
        <begin position="274"/>
        <end position="331"/>
    </location>
</feature>
<feature type="transmembrane region" description="Helical" evidence="7">
    <location>
        <begin position="166"/>
        <end position="189"/>
    </location>
</feature>
<dbReference type="EMBL" id="JACIDR010000001">
    <property type="protein sequence ID" value="MBB3971897.1"/>
    <property type="molecule type" value="Genomic_DNA"/>
</dbReference>
<dbReference type="Gene3D" id="1.10.287.130">
    <property type="match status" value="1"/>
</dbReference>
<dbReference type="RefSeq" id="WP_343066168.1">
    <property type="nucleotide sequence ID" value="NZ_JACIDR010000001.1"/>
</dbReference>
<dbReference type="EC" id="2.7.13.3" evidence="2"/>
<dbReference type="SUPFAM" id="SSF55785">
    <property type="entry name" value="PYP-like sensor domain (PAS domain)"/>
    <property type="match status" value="1"/>
</dbReference>
<dbReference type="AlphaFoldDB" id="A0A7W6GEH1"/>
<keyword evidence="7" id="KW-1133">Transmembrane helix</keyword>
<dbReference type="InterPro" id="IPR036890">
    <property type="entry name" value="HATPase_C_sf"/>
</dbReference>
<dbReference type="InterPro" id="IPR004358">
    <property type="entry name" value="Sig_transdc_His_kin-like_C"/>
</dbReference>
<gene>
    <name evidence="11" type="ORF">GGR24_000530</name>
</gene>
<dbReference type="PROSITE" id="PS50109">
    <property type="entry name" value="HIS_KIN"/>
    <property type="match status" value="1"/>
</dbReference>
<keyword evidence="7" id="KW-0472">Membrane</keyword>
<keyword evidence="6" id="KW-0902">Two-component regulatory system</keyword>
<evidence type="ECO:0000259" key="8">
    <source>
        <dbReference type="PROSITE" id="PS50109"/>
    </source>
</evidence>
<dbReference type="SUPFAM" id="SSF47384">
    <property type="entry name" value="Homodimeric domain of signal transducing histidine kinase"/>
    <property type="match status" value="1"/>
</dbReference>
<dbReference type="Pfam" id="PF08447">
    <property type="entry name" value="PAS_3"/>
    <property type="match status" value="1"/>
</dbReference>
<keyword evidence="12" id="KW-1185">Reference proteome</keyword>
<dbReference type="CDD" id="cd00082">
    <property type="entry name" value="HisKA"/>
    <property type="match status" value="1"/>
</dbReference>
<dbReference type="CDD" id="cd00130">
    <property type="entry name" value="PAS"/>
    <property type="match status" value="1"/>
</dbReference>
<dbReference type="InterPro" id="IPR000014">
    <property type="entry name" value="PAS"/>
</dbReference>
<keyword evidence="7" id="KW-0812">Transmembrane</keyword>
<dbReference type="GO" id="GO:0000155">
    <property type="term" value="F:phosphorelay sensor kinase activity"/>
    <property type="evidence" value="ECO:0007669"/>
    <property type="project" value="InterPro"/>
</dbReference>
<dbReference type="SMART" id="SM00388">
    <property type="entry name" value="HisKA"/>
    <property type="match status" value="1"/>
</dbReference>
<dbReference type="Gene3D" id="3.30.450.20">
    <property type="entry name" value="PAS domain"/>
    <property type="match status" value="1"/>
</dbReference>
<dbReference type="PROSITE" id="PS50112">
    <property type="entry name" value="PAS"/>
    <property type="match status" value="1"/>
</dbReference>
<evidence type="ECO:0000256" key="6">
    <source>
        <dbReference type="ARBA" id="ARBA00023012"/>
    </source>
</evidence>
<keyword evidence="3" id="KW-0597">Phosphoprotein</keyword>
<dbReference type="SMART" id="SM00387">
    <property type="entry name" value="HATPase_c"/>
    <property type="match status" value="1"/>
</dbReference>
<keyword evidence="5 11" id="KW-0418">Kinase</keyword>
<dbReference type="Pfam" id="PF00512">
    <property type="entry name" value="HisKA"/>
    <property type="match status" value="1"/>
</dbReference>
<feature type="transmembrane region" description="Helical" evidence="7">
    <location>
        <begin position="35"/>
        <end position="57"/>
    </location>
</feature>
<evidence type="ECO:0000256" key="4">
    <source>
        <dbReference type="ARBA" id="ARBA00022679"/>
    </source>
</evidence>
<dbReference type="InterPro" id="IPR005467">
    <property type="entry name" value="His_kinase_dom"/>
</dbReference>
<evidence type="ECO:0000256" key="7">
    <source>
        <dbReference type="SAM" id="Phobius"/>
    </source>
</evidence>
<comment type="catalytic activity">
    <reaction evidence="1">
        <text>ATP + protein L-histidine = ADP + protein N-phospho-L-histidine.</text>
        <dbReference type="EC" id="2.7.13.3"/>
    </reaction>
</comment>
<evidence type="ECO:0000256" key="5">
    <source>
        <dbReference type="ARBA" id="ARBA00022777"/>
    </source>
</evidence>
<feature type="transmembrane region" description="Helical" evidence="7">
    <location>
        <begin position="135"/>
        <end position="160"/>
    </location>
</feature>
<evidence type="ECO:0000259" key="10">
    <source>
        <dbReference type="PROSITE" id="PS50113"/>
    </source>
</evidence>
<dbReference type="InterPro" id="IPR035965">
    <property type="entry name" value="PAS-like_dom_sf"/>
</dbReference>
<sequence>MLLQFADLKAFAEQVAARLRVSAETSAGASFRQRAFVATHLILGVLPFGVLPVLLALGRAPSALDLAAFALSVAPILIALQLSRSGDLDRACALSAVAFASFATCVGAVQGGLASAATAWLALPLIESALSGGRRAVWAAASASAAAFAALALVSVAGGAPAPDASALAVAGVLVASVYGVALAARTALTLGAAEHAQRERGALADLFAGSVADLVTRHGPNGAVSFASPAARAMLGVEPRELLGGGLLARIHIADRPAFLQALAAAKDSHGPRAVEVRLRRDPQDGRVGAPSFIWTEMRPLPPAAAMGAELVAVFRDVSERKAHEEALVAARDEARQANVAKTRFLAHMSHELRTPLNAIIGFSEILSDDELCRLAPERRADYAALIHRSGAHLLEVVNSILDMARIESGAFAILPEPCEAAPIVGHCVSLMALKAQAAGVRLSAHVDPEVAEIHADRRALTQILINLLANAIKFTPRDGEVWVEVRSRHKGLALSVRDTGVGIAPEDIGRLGEAFFQADAGYGRRHEGAGIGLSVVRGLVALHNGEMQVESSLGRGTRVTILLPADCRGGASVVTSMPRAEASLGLANEPQTLRMKRRA</sequence>
<evidence type="ECO:0000313" key="12">
    <source>
        <dbReference type="Proteomes" id="UP000528964"/>
    </source>
</evidence>
<dbReference type="PRINTS" id="PR00344">
    <property type="entry name" value="BCTRLSENSOR"/>
</dbReference>
<dbReference type="Pfam" id="PF02518">
    <property type="entry name" value="HATPase_c"/>
    <property type="match status" value="1"/>
</dbReference>
<dbReference type="SMART" id="SM00091">
    <property type="entry name" value="PAS"/>
    <property type="match status" value="1"/>
</dbReference>
<accession>A0A7W6GEH1</accession>
<dbReference type="Gene3D" id="3.30.565.10">
    <property type="entry name" value="Histidine kinase-like ATPase, C-terminal domain"/>
    <property type="match status" value="1"/>
</dbReference>
<evidence type="ECO:0000256" key="3">
    <source>
        <dbReference type="ARBA" id="ARBA00022553"/>
    </source>
</evidence>
<feature type="domain" description="Histidine kinase" evidence="8">
    <location>
        <begin position="349"/>
        <end position="569"/>
    </location>
</feature>
<dbReference type="InterPro" id="IPR003661">
    <property type="entry name" value="HisK_dim/P_dom"/>
</dbReference>
<dbReference type="InterPro" id="IPR000700">
    <property type="entry name" value="PAS-assoc_C"/>
</dbReference>
<feature type="transmembrane region" description="Helical" evidence="7">
    <location>
        <begin position="94"/>
        <end position="123"/>
    </location>
</feature>
<evidence type="ECO:0000256" key="2">
    <source>
        <dbReference type="ARBA" id="ARBA00012438"/>
    </source>
</evidence>
<dbReference type="PANTHER" id="PTHR43711:SF26">
    <property type="entry name" value="SENSOR HISTIDINE KINASE RCSC"/>
    <property type="match status" value="1"/>
</dbReference>
<dbReference type="Proteomes" id="UP000528964">
    <property type="component" value="Unassembled WGS sequence"/>
</dbReference>
<organism evidence="11 12">
    <name type="scientific">Hansschlegelia beijingensis</name>
    <dbReference type="NCBI Taxonomy" id="1133344"/>
    <lineage>
        <taxon>Bacteria</taxon>
        <taxon>Pseudomonadati</taxon>
        <taxon>Pseudomonadota</taxon>
        <taxon>Alphaproteobacteria</taxon>
        <taxon>Hyphomicrobiales</taxon>
        <taxon>Methylopilaceae</taxon>
        <taxon>Hansschlegelia</taxon>
    </lineage>
</organism>
<dbReference type="PROSITE" id="PS50113">
    <property type="entry name" value="PAC"/>
    <property type="match status" value="1"/>
</dbReference>
<proteinExistence type="predicted"/>
<evidence type="ECO:0000259" key="9">
    <source>
        <dbReference type="PROSITE" id="PS50112"/>
    </source>
</evidence>
<reference evidence="11 12" key="1">
    <citation type="submission" date="2020-08" db="EMBL/GenBank/DDBJ databases">
        <title>Genomic Encyclopedia of Type Strains, Phase IV (KMG-IV): sequencing the most valuable type-strain genomes for metagenomic binning, comparative biology and taxonomic classification.</title>
        <authorList>
            <person name="Goeker M."/>
        </authorList>
    </citation>
    <scope>NUCLEOTIDE SEQUENCE [LARGE SCALE GENOMIC DNA]</scope>
    <source>
        <strain evidence="11 12">DSM 25481</strain>
    </source>
</reference>
<keyword evidence="4 11" id="KW-0808">Transferase</keyword>
<dbReference type="FunFam" id="3.30.565.10:FF:000006">
    <property type="entry name" value="Sensor histidine kinase WalK"/>
    <property type="match status" value="1"/>
</dbReference>
<dbReference type="InterPro" id="IPR003594">
    <property type="entry name" value="HATPase_dom"/>
</dbReference>
<dbReference type="InterPro" id="IPR013655">
    <property type="entry name" value="PAS_fold_3"/>
</dbReference>
<dbReference type="PANTHER" id="PTHR43711">
    <property type="entry name" value="TWO-COMPONENT HISTIDINE KINASE"/>
    <property type="match status" value="1"/>
</dbReference>
<comment type="caution">
    <text evidence="11">The sequence shown here is derived from an EMBL/GenBank/DDBJ whole genome shotgun (WGS) entry which is preliminary data.</text>
</comment>
<evidence type="ECO:0000313" key="11">
    <source>
        <dbReference type="EMBL" id="MBB3971897.1"/>
    </source>
</evidence>
<protein>
    <recommendedName>
        <fullName evidence="2">histidine kinase</fullName>
        <ecNumber evidence="2">2.7.13.3</ecNumber>
    </recommendedName>
</protein>
<dbReference type="CDD" id="cd16922">
    <property type="entry name" value="HATPase_EvgS-ArcB-TorS-like"/>
    <property type="match status" value="1"/>
</dbReference>
<name>A0A7W6GEH1_9HYPH</name>
<evidence type="ECO:0000256" key="1">
    <source>
        <dbReference type="ARBA" id="ARBA00000085"/>
    </source>
</evidence>
<feature type="transmembrane region" description="Helical" evidence="7">
    <location>
        <begin position="64"/>
        <end position="82"/>
    </location>
</feature>
<dbReference type="InterPro" id="IPR050736">
    <property type="entry name" value="Sensor_HK_Regulatory"/>
</dbReference>
<dbReference type="SUPFAM" id="SSF55874">
    <property type="entry name" value="ATPase domain of HSP90 chaperone/DNA topoisomerase II/histidine kinase"/>
    <property type="match status" value="1"/>
</dbReference>